<dbReference type="InterPro" id="IPR037401">
    <property type="entry name" value="SnoaL-like"/>
</dbReference>
<keyword evidence="3" id="KW-1185">Reference proteome</keyword>
<feature type="domain" description="SnoaL-like" evidence="1">
    <location>
        <begin position="8"/>
        <end position="108"/>
    </location>
</feature>
<name>A0A840UHB3_9GAMM</name>
<dbReference type="Proteomes" id="UP000591735">
    <property type="component" value="Unassembled WGS sequence"/>
</dbReference>
<organism evidence="2 3">
    <name type="scientific">Marinobacter oulmenensis</name>
    <dbReference type="NCBI Taxonomy" id="643747"/>
    <lineage>
        <taxon>Bacteria</taxon>
        <taxon>Pseudomonadati</taxon>
        <taxon>Pseudomonadota</taxon>
        <taxon>Gammaproteobacteria</taxon>
        <taxon>Pseudomonadales</taxon>
        <taxon>Marinobacteraceae</taxon>
        <taxon>Marinobacter</taxon>
    </lineage>
</organism>
<evidence type="ECO:0000259" key="1">
    <source>
        <dbReference type="Pfam" id="PF12680"/>
    </source>
</evidence>
<dbReference type="AlphaFoldDB" id="A0A840UHB3"/>
<evidence type="ECO:0000313" key="3">
    <source>
        <dbReference type="Proteomes" id="UP000591735"/>
    </source>
</evidence>
<keyword evidence="2" id="KW-0413">Isomerase</keyword>
<accession>A0A840UHB3</accession>
<comment type="caution">
    <text evidence="2">The sequence shown here is derived from an EMBL/GenBank/DDBJ whole genome shotgun (WGS) entry which is preliminary data.</text>
</comment>
<dbReference type="SUPFAM" id="SSF54427">
    <property type="entry name" value="NTF2-like"/>
    <property type="match status" value="1"/>
</dbReference>
<dbReference type="Pfam" id="PF12680">
    <property type="entry name" value="SnoaL_2"/>
    <property type="match status" value="1"/>
</dbReference>
<dbReference type="EMBL" id="JACHFE010000002">
    <property type="protein sequence ID" value="MBB5320177.1"/>
    <property type="molecule type" value="Genomic_DNA"/>
</dbReference>
<sequence>MSERDLVGRLFKGIDSQDLESFLACLSDDVFFRFGNAPGVKGKMAVGDTVRAFFESIQAVQHDVIETWEQPGVVICRGQVTYTRHDASTLAVPFANILKLDGGLISEYLIYVDISGLYVSA</sequence>
<gene>
    <name evidence="2" type="ORF">HNR38_000649</name>
</gene>
<reference evidence="2 3" key="1">
    <citation type="submission" date="2020-08" db="EMBL/GenBank/DDBJ databases">
        <title>Genomic Encyclopedia of Type Strains, Phase IV (KMG-IV): sequencing the most valuable type-strain genomes for metagenomic binning, comparative biology and taxonomic classification.</title>
        <authorList>
            <person name="Goeker M."/>
        </authorList>
    </citation>
    <scope>NUCLEOTIDE SEQUENCE [LARGE SCALE GENOMIC DNA]</scope>
    <source>
        <strain evidence="2 3">DSM 22359</strain>
    </source>
</reference>
<dbReference type="InterPro" id="IPR032710">
    <property type="entry name" value="NTF2-like_dom_sf"/>
</dbReference>
<proteinExistence type="predicted"/>
<evidence type="ECO:0000313" key="2">
    <source>
        <dbReference type="EMBL" id="MBB5320177.1"/>
    </source>
</evidence>
<dbReference type="GO" id="GO:0016853">
    <property type="term" value="F:isomerase activity"/>
    <property type="evidence" value="ECO:0007669"/>
    <property type="project" value="UniProtKB-KW"/>
</dbReference>
<dbReference type="Gene3D" id="3.10.450.50">
    <property type="match status" value="1"/>
</dbReference>
<protein>
    <submittedName>
        <fullName evidence="2">Ketosteroid isomerase-like protein</fullName>
    </submittedName>
</protein>
<dbReference type="RefSeq" id="WP_183699761.1">
    <property type="nucleotide sequence ID" value="NZ_JACHFE010000002.1"/>
</dbReference>